<evidence type="ECO:0000259" key="3">
    <source>
        <dbReference type="PROSITE" id="PS51194"/>
    </source>
</evidence>
<accession>E1IA01</accession>
<name>E1IA01_9CHLR</name>
<dbReference type="GO" id="GO:0005524">
    <property type="term" value="F:ATP binding"/>
    <property type="evidence" value="ECO:0007669"/>
    <property type="project" value="InterPro"/>
</dbReference>
<evidence type="ECO:0000259" key="2">
    <source>
        <dbReference type="PROSITE" id="PS51192"/>
    </source>
</evidence>
<dbReference type="InterPro" id="IPR025202">
    <property type="entry name" value="PLD-like_dom"/>
</dbReference>
<dbReference type="Gene3D" id="3.40.50.10810">
    <property type="entry name" value="Tandem AAA-ATPase domain"/>
    <property type="match status" value="1"/>
</dbReference>
<organism evidence="4 5">
    <name type="scientific">Oscillochloris trichoides DG-6</name>
    <dbReference type="NCBI Taxonomy" id="765420"/>
    <lineage>
        <taxon>Bacteria</taxon>
        <taxon>Bacillati</taxon>
        <taxon>Chloroflexota</taxon>
        <taxon>Chloroflexia</taxon>
        <taxon>Chloroflexales</taxon>
        <taxon>Chloroflexineae</taxon>
        <taxon>Oscillochloridaceae</taxon>
        <taxon>Oscillochloris</taxon>
    </lineage>
</organism>
<dbReference type="InterPro" id="IPR038718">
    <property type="entry name" value="SNF2-like_sf"/>
</dbReference>
<dbReference type="PANTHER" id="PTHR45766">
    <property type="entry name" value="DNA ANNEALING HELICASE AND ENDONUCLEASE ZRANB3 FAMILY MEMBER"/>
    <property type="match status" value="1"/>
</dbReference>
<evidence type="ECO:0000313" key="5">
    <source>
        <dbReference type="Proteomes" id="UP000054010"/>
    </source>
</evidence>
<dbReference type="InterPro" id="IPR049730">
    <property type="entry name" value="SNF2/RAD54-like_C"/>
</dbReference>
<evidence type="ECO:0000256" key="1">
    <source>
        <dbReference type="ARBA" id="ARBA00022801"/>
    </source>
</evidence>
<keyword evidence="1" id="KW-0378">Hydrolase</keyword>
<proteinExistence type="predicted"/>
<dbReference type="CDD" id="cd09178">
    <property type="entry name" value="PLDc_N_Snf2_like"/>
    <property type="match status" value="1"/>
</dbReference>
<dbReference type="eggNOG" id="COG0553">
    <property type="taxonomic scope" value="Bacteria"/>
</dbReference>
<dbReference type="InterPro" id="IPR001650">
    <property type="entry name" value="Helicase_C-like"/>
</dbReference>
<feature type="domain" description="Helicase C-terminal" evidence="3">
    <location>
        <begin position="694"/>
        <end position="881"/>
    </location>
</feature>
<dbReference type="InterPro" id="IPR000330">
    <property type="entry name" value="SNF2_N"/>
</dbReference>
<dbReference type="GO" id="GO:0004386">
    <property type="term" value="F:helicase activity"/>
    <property type="evidence" value="ECO:0007669"/>
    <property type="project" value="UniProtKB-KW"/>
</dbReference>
<feature type="domain" description="Helicase ATP-binding" evidence="2">
    <location>
        <begin position="255"/>
        <end position="425"/>
    </location>
</feature>
<dbReference type="AlphaFoldDB" id="E1IA01"/>
<dbReference type="Gene3D" id="3.30.870.10">
    <property type="entry name" value="Endonuclease Chain A"/>
    <property type="match status" value="1"/>
</dbReference>
<dbReference type="HOGENOM" id="CLU_008466_2_0_0"/>
<gene>
    <name evidence="4" type="ORF">OSCT_0152</name>
</gene>
<dbReference type="InterPro" id="IPR027417">
    <property type="entry name" value="P-loop_NTPase"/>
</dbReference>
<keyword evidence="5" id="KW-1185">Reference proteome</keyword>
<evidence type="ECO:0000313" key="4">
    <source>
        <dbReference type="EMBL" id="EFO82003.1"/>
    </source>
</evidence>
<keyword evidence="4" id="KW-0347">Helicase</keyword>
<dbReference type="GO" id="GO:0006281">
    <property type="term" value="P:DNA repair"/>
    <property type="evidence" value="ECO:0007669"/>
    <property type="project" value="TreeGrafter"/>
</dbReference>
<dbReference type="STRING" id="765420.OSCT_0152"/>
<dbReference type="EMBL" id="ADVR01000003">
    <property type="protein sequence ID" value="EFO82003.1"/>
    <property type="molecule type" value="Genomic_DNA"/>
</dbReference>
<dbReference type="PROSITE" id="PS51192">
    <property type="entry name" value="HELICASE_ATP_BIND_1"/>
    <property type="match status" value="1"/>
</dbReference>
<keyword evidence="4" id="KW-0067">ATP-binding</keyword>
<dbReference type="CDD" id="cd18793">
    <property type="entry name" value="SF2_C_SNF"/>
    <property type="match status" value="1"/>
</dbReference>
<dbReference type="GO" id="GO:0031297">
    <property type="term" value="P:replication fork processing"/>
    <property type="evidence" value="ECO:0007669"/>
    <property type="project" value="TreeGrafter"/>
</dbReference>
<sequence>MLDSGIRDNRSRGRVGDFLRAQVQPGAHLAFVSAYFTIYAYYQLQGTLDQIEHLRFLFGEPRFIRTLDPDRSDAKAFAIQEDGLRLATLLSQHRVARECAEWIRQKVAIRSVKQAGLLHGKLYHINNGGIEEALLGSSNFTVRGLGLAHTNNNIELNLVVDSSRDRRDLKQWFDEIWENHDLVVDVRDEVLQYLAQLYVNHPPQLIYYKTLLHLFERYLDEQQRSDLLDVHTQIVDTDIWQSLYEFQRDGVKGAINKMMRHNGCIIADSVGLGKTYEALAIIKYFELRNDKVLVLCPKKLRENWTIYQAQNNSPLNPFLRDRFSYTVLSHTDLSRDAGYADGINLATLNWGNYDLVVIDESHNFRNNTRGRRDEEGNLIRKSRYERLMEDILQQGVRTKVLLLSATPVNNDLRDLRNQIYLLTGGADSAFKESLGIESLEQTLTVAQRTFSEWARKGSERRTGVLLERLSAGFFTLLDELTIARSRKHIQRYYGATIAELGGFPERKRPLAIYPEIDLEGLFMSYDKLNDEISNYRLALFNPTRYVRPEFRARYEQAGRHDQRTRFFSQGLREQSLIGMMKVNFLKRLESSVASFGITLKRTVEKIRVLEDQIKQFQSVQGAEIVVEPPSLDALDAEDEELRDILLVGQSLKFQLAHLDIDAWLHDLQNDKQQLHGLYIAARDVGPERDAKLAKLRELISAKVHNPTLDKAGKPNRKLLVFTAFADTAVYLYTQLAPWAQQELGIHVALVSGGAAENRTSFGRAQFNEILTNFAPRAKQRERMPTMPQDAEIDLLIATDCISEGQNLQDCDYLVNYDIHWNPVRIIQRFGRIDRLRSINQAVQMVNFWPTQDLNKYINLKNRVESRMALVDVTTTGDDNLLANEQLEELIADDLRYRDRQLLRLRDEVLDLEDFSESVALTEFTLDDFRADLLRFLQTNRRMIADLPLGLYAVVPADAHYDAIRPGVIFCLRQKGPTGETHIVNPLQPYYLVYVYADGTVRFSFAHPKQILEIYRLLCADRATADVALCALFDQETHDGHDMVRYNLLLEAALRDIERRFNRRAAATLTSGRTGVLPEHKQQVRSSDDVDLITWLVIR</sequence>
<reference evidence="4 5" key="1">
    <citation type="journal article" date="2011" name="J. Bacteriol.">
        <title>Draft genome sequence of the anoxygenic filamentous phototrophic bacterium Oscillochloris trichoides subsp. DG-6.</title>
        <authorList>
            <person name="Kuznetsov B.B."/>
            <person name="Ivanovsky R.N."/>
            <person name="Keppen O.I."/>
            <person name="Sukhacheva M.V."/>
            <person name="Bumazhkin B.K."/>
            <person name="Patutina E.O."/>
            <person name="Beletsky A.V."/>
            <person name="Mardanov A.V."/>
            <person name="Baslerov R.V."/>
            <person name="Panteleeva A.N."/>
            <person name="Kolganova T.V."/>
            <person name="Ravin N.V."/>
            <person name="Skryabin K.G."/>
        </authorList>
    </citation>
    <scope>NUCLEOTIDE SEQUENCE [LARGE SCALE GENOMIC DNA]</scope>
    <source>
        <strain evidence="4 5">DG-6</strain>
    </source>
</reference>
<dbReference type="Proteomes" id="UP000054010">
    <property type="component" value="Unassembled WGS sequence"/>
</dbReference>
<dbReference type="PANTHER" id="PTHR45766:SF6">
    <property type="entry name" value="SWI_SNF-RELATED MATRIX-ASSOCIATED ACTIN-DEPENDENT REGULATOR OF CHROMATIN SUBFAMILY A-LIKE PROTEIN 1"/>
    <property type="match status" value="1"/>
</dbReference>
<dbReference type="SUPFAM" id="SSF56024">
    <property type="entry name" value="Phospholipase D/nuclease"/>
    <property type="match status" value="1"/>
</dbReference>
<dbReference type="SMART" id="SM00487">
    <property type="entry name" value="DEXDc"/>
    <property type="match status" value="1"/>
</dbReference>
<dbReference type="SUPFAM" id="SSF52540">
    <property type="entry name" value="P-loop containing nucleoside triphosphate hydrolases"/>
    <property type="match status" value="2"/>
</dbReference>
<protein>
    <submittedName>
        <fullName evidence="4">ATP-dependent helicase HEPA</fullName>
    </submittedName>
</protein>
<keyword evidence="4" id="KW-0547">Nucleotide-binding</keyword>
<dbReference type="InterPro" id="IPR014001">
    <property type="entry name" value="Helicase_ATP-bd"/>
</dbReference>
<comment type="caution">
    <text evidence="4">The sequence shown here is derived from an EMBL/GenBank/DDBJ whole genome shotgun (WGS) entry which is preliminary data.</text>
</comment>
<dbReference type="Gene3D" id="3.40.50.300">
    <property type="entry name" value="P-loop containing nucleotide triphosphate hydrolases"/>
    <property type="match status" value="1"/>
</dbReference>
<dbReference type="Pfam" id="PF00176">
    <property type="entry name" value="SNF2-rel_dom"/>
    <property type="match status" value="1"/>
</dbReference>
<dbReference type="SMART" id="SM00490">
    <property type="entry name" value="HELICc"/>
    <property type="match status" value="1"/>
</dbReference>
<dbReference type="Pfam" id="PF00271">
    <property type="entry name" value="Helicase_C"/>
    <property type="match status" value="1"/>
</dbReference>
<dbReference type="PROSITE" id="PS51194">
    <property type="entry name" value="HELICASE_CTER"/>
    <property type="match status" value="1"/>
</dbReference>
<dbReference type="GO" id="GO:0016787">
    <property type="term" value="F:hydrolase activity"/>
    <property type="evidence" value="ECO:0007669"/>
    <property type="project" value="UniProtKB-KW"/>
</dbReference>
<dbReference type="Pfam" id="PF13091">
    <property type="entry name" value="PLDc_2"/>
    <property type="match status" value="1"/>
</dbReference>